<comment type="similarity">
    <text evidence="1">Belongs to the enoyl-CoA hydratase/isomerase family.</text>
</comment>
<dbReference type="Pfam" id="PF00378">
    <property type="entry name" value="ECH_1"/>
    <property type="match status" value="1"/>
</dbReference>
<keyword evidence="3" id="KW-1185">Reference proteome</keyword>
<organism evidence="2 3">
    <name type="scientific">Zostera marina</name>
    <name type="common">Eelgrass</name>
    <dbReference type="NCBI Taxonomy" id="29655"/>
    <lineage>
        <taxon>Eukaryota</taxon>
        <taxon>Viridiplantae</taxon>
        <taxon>Streptophyta</taxon>
        <taxon>Embryophyta</taxon>
        <taxon>Tracheophyta</taxon>
        <taxon>Spermatophyta</taxon>
        <taxon>Magnoliopsida</taxon>
        <taxon>Liliopsida</taxon>
        <taxon>Zosteraceae</taxon>
        <taxon>Zostera</taxon>
    </lineage>
</organism>
<protein>
    <submittedName>
        <fullName evidence="2">Enoyl CoA hydratase/isomerase</fullName>
    </submittedName>
</protein>
<accession>A0A0K9P3I8</accession>
<comment type="caution">
    <text evidence="2">The sequence shown here is derived from an EMBL/GenBank/DDBJ whole genome shotgun (WGS) entry which is preliminary data.</text>
</comment>
<evidence type="ECO:0000313" key="2">
    <source>
        <dbReference type="EMBL" id="KMZ63543.1"/>
    </source>
</evidence>
<dbReference type="STRING" id="29655.A0A0K9P3I8"/>
<dbReference type="GO" id="GO:0016853">
    <property type="term" value="F:isomerase activity"/>
    <property type="evidence" value="ECO:0007669"/>
    <property type="project" value="UniProtKB-KW"/>
</dbReference>
<evidence type="ECO:0000256" key="1">
    <source>
        <dbReference type="ARBA" id="ARBA00005254"/>
    </source>
</evidence>
<sequence length="272" mass="29845">MERRCNRPGDQTMAILVDRDAATEIGTITINRPRFLNSLTRSMIVSLAHAIKSLDNDSSIGAIVITGEGRAFCSGVDLTAAEDVFKGDVKDKDTDPVFQMEICTKPIIGAINGYAVTAGFEIALACDVLVAGKDAKFLDTHARFGIFPSWGLSQKLSRVIGSNRAREVSLTATAITAEKAMDWGLVNHVVNSNEVVGKAKEIAMAMLKNNRDLVVKFKSVINDGLKMDLGSALVLEKERAHKYYDEMTKEQFQKMQEFISARNSKTPNRSKL</sequence>
<dbReference type="Proteomes" id="UP000036987">
    <property type="component" value="Unassembled WGS sequence"/>
</dbReference>
<dbReference type="InterPro" id="IPR029045">
    <property type="entry name" value="ClpP/crotonase-like_dom_sf"/>
</dbReference>
<reference evidence="3" key="1">
    <citation type="journal article" date="2016" name="Nature">
        <title>The genome of the seagrass Zostera marina reveals angiosperm adaptation to the sea.</title>
        <authorList>
            <person name="Olsen J.L."/>
            <person name="Rouze P."/>
            <person name="Verhelst B."/>
            <person name="Lin Y.-C."/>
            <person name="Bayer T."/>
            <person name="Collen J."/>
            <person name="Dattolo E."/>
            <person name="De Paoli E."/>
            <person name="Dittami S."/>
            <person name="Maumus F."/>
            <person name="Michel G."/>
            <person name="Kersting A."/>
            <person name="Lauritano C."/>
            <person name="Lohaus R."/>
            <person name="Toepel M."/>
            <person name="Tonon T."/>
            <person name="Vanneste K."/>
            <person name="Amirebrahimi M."/>
            <person name="Brakel J."/>
            <person name="Bostroem C."/>
            <person name="Chovatia M."/>
            <person name="Grimwood J."/>
            <person name="Jenkins J.W."/>
            <person name="Jueterbock A."/>
            <person name="Mraz A."/>
            <person name="Stam W.T."/>
            <person name="Tice H."/>
            <person name="Bornberg-Bauer E."/>
            <person name="Green P.J."/>
            <person name="Pearson G.A."/>
            <person name="Procaccini G."/>
            <person name="Duarte C.M."/>
            <person name="Schmutz J."/>
            <person name="Reusch T.B.H."/>
            <person name="Van de Peer Y."/>
        </authorList>
    </citation>
    <scope>NUCLEOTIDE SEQUENCE [LARGE SCALE GENOMIC DNA]</scope>
    <source>
        <strain evidence="3">cv. Finnish</strain>
    </source>
</reference>
<dbReference type="EMBL" id="LFYR01001213">
    <property type="protein sequence ID" value="KMZ63543.1"/>
    <property type="molecule type" value="Genomic_DNA"/>
</dbReference>
<dbReference type="OrthoDB" id="2018133at2759"/>
<dbReference type="NCBIfam" id="NF004840">
    <property type="entry name" value="PRK06190.1"/>
    <property type="match status" value="1"/>
</dbReference>
<dbReference type="SUPFAM" id="SSF52096">
    <property type="entry name" value="ClpP/crotonase"/>
    <property type="match status" value="1"/>
</dbReference>
<evidence type="ECO:0000313" key="3">
    <source>
        <dbReference type="Proteomes" id="UP000036987"/>
    </source>
</evidence>
<dbReference type="Gene3D" id="3.90.226.10">
    <property type="entry name" value="2-enoyl-CoA Hydratase, Chain A, domain 1"/>
    <property type="match status" value="1"/>
</dbReference>
<proteinExistence type="inferred from homology"/>
<dbReference type="PANTHER" id="PTHR43802:SF1">
    <property type="entry name" value="IP11341P-RELATED"/>
    <property type="match status" value="1"/>
</dbReference>
<dbReference type="CDD" id="cd06558">
    <property type="entry name" value="crotonase-like"/>
    <property type="match status" value="1"/>
</dbReference>
<gene>
    <name evidence="2" type="ORF">ZOSMA_3G00180</name>
</gene>
<dbReference type="AlphaFoldDB" id="A0A0K9P3I8"/>
<name>A0A0K9P3I8_ZOSMR</name>
<keyword evidence="2" id="KW-0413">Isomerase</keyword>
<dbReference type="InterPro" id="IPR001753">
    <property type="entry name" value="Enoyl-CoA_hydra/iso"/>
</dbReference>
<dbReference type="PANTHER" id="PTHR43802">
    <property type="entry name" value="ENOYL-COA HYDRATASE"/>
    <property type="match status" value="1"/>
</dbReference>
<dbReference type="OMA" id="SCDMVVC"/>